<feature type="region of interest" description="Disordered" evidence="1">
    <location>
        <begin position="68"/>
        <end position="97"/>
    </location>
</feature>
<dbReference type="Proteomes" id="UP000749559">
    <property type="component" value="Unassembled WGS sequence"/>
</dbReference>
<organism evidence="2 3">
    <name type="scientific">Owenia fusiformis</name>
    <name type="common">Polychaete worm</name>
    <dbReference type="NCBI Taxonomy" id="6347"/>
    <lineage>
        <taxon>Eukaryota</taxon>
        <taxon>Metazoa</taxon>
        <taxon>Spiralia</taxon>
        <taxon>Lophotrochozoa</taxon>
        <taxon>Annelida</taxon>
        <taxon>Polychaeta</taxon>
        <taxon>Sedentaria</taxon>
        <taxon>Canalipalpata</taxon>
        <taxon>Sabellida</taxon>
        <taxon>Oweniida</taxon>
        <taxon>Oweniidae</taxon>
        <taxon>Owenia</taxon>
    </lineage>
</organism>
<feature type="compositionally biased region" description="Basic and acidic residues" evidence="1">
    <location>
        <begin position="1"/>
        <end position="18"/>
    </location>
</feature>
<comment type="caution">
    <text evidence="2">The sequence shown here is derived from an EMBL/GenBank/DDBJ whole genome shotgun (WGS) entry which is preliminary data.</text>
</comment>
<accession>A0A8S4P3B9</accession>
<feature type="non-terminal residue" evidence="2">
    <location>
        <position position="263"/>
    </location>
</feature>
<evidence type="ECO:0000256" key="1">
    <source>
        <dbReference type="SAM" id="MobiDB-lite"/>
    </source>
</evidence>
<feature type="region of interest" description="Disordered" evidence="1">
    <location>
        <begin position="237"/>
        <end position="263"/>
    </location>
</feature>
<proteinExistence type="predicted"/>
<keyword evidence="3" id="KW-1185">Reference proteome</keyword>
<dbReference type="EMBL" id="CAIIXF020000007">
    <property type="protein sequence ID" value="CAH1788795.1"/>
    <property type="molecule type" value="Genomic_DNA"/>
</dbReference>
<dbReference type="AlphaFoldDB" id="A0A8S4P3B9"/>
<feature type="compositionally biased region" description="Basic and acidic residues" evidence="1">
    <location>
        <begin position="78"/>
        <end position="90"/>
    </location>
</feature>
<reference evidence="2" key="1">
    <citation type="submission" date="2022-03" db="EMBL/GenBank/DDBJ databases">
        <authorList>
            <person name="Martin C."/>
        </authorList>
    </citation>
    <scope>NUCLEOTIDE SEQUENCE</scope>
</reference>
<protein>
    <submittedName>
        <fullName evidence="2">Uncharacterized protein</fullName>
    </submittedName>
</protein>
<feature type="region of interest" description="Disordered" evidence="1">
    <location>
        <begin position="1"/>
        <end position="46"/>
    </location>
</feature>
<sequence length="263" mass="29622">MAEMSQKLERTPEIRGQENSKLTEMMMTGSRGKREQEEAVRTTPPVDKFQLESTVLFKGDGLAPYVHAGDDTIPLDPDDPRAERTPERRFQQLPTERQMRMHPGLEGTTGYWSSTQLQRDVRTPPGLGREFGEGARLRHRGQYPLTSTLIPERQKDEQILLERQLDSTQSQVMAIQGSLGTLRSDVGRRLQVQSEEMVSLHVELGKLANVVNQGQEEAKKSREGMEAFLKEMNATLGQMSQAPPPVSRMVNPSRVEMVGDPRS</sequence>
<name>A0A8S4P3B9_OWEFU</name>
<gene>
    <name evidence="2" type="ORF">OFUS_LOCUS14259</name>
</gene>
<evidence type="ECO:0000313" key="3">
    <source>
        <dbReference type="Proteomes" id="UP000749559"/>
    </source>
</evidence>
<evidence type="ECO:0000313" key="2">
    <source>
        <dbReference type="EMBL" id="CAH1788795.1"/>
    </source>
</evidence>